<reference evidence="2 3" key="1">
    <citation type="submission" date="2017-06" db="EMBL/GenBank/DDBJ databases">
        <authorList>
            <person name="Kim H.J."/>
            <person name="Triplett B.A."/>
        </authorList>
    </citation>
    <scope>NUCLEOTIDE SEQUENCE [LARGE SCALE GENOMIC DNA]</scope>
    <source>
        <strain evidence="2 3">DSM 29150</strain>
    </source>
</reference>
<gene>
    <name evidence="2" type="ORF">SAMN06265371_104108</name>
</gene>
<keyword evidence="1" id="KW-0812">Transmembrane</keyword>
<dbReference type="OrthoDB" id="1466422at2"/>
<evidence type="ECO:0000313" key="2">
    <source>
        <dbReference type="EMBL" id="SNR50732.1"/>
    </source>
</evidence>
<keyword evidence="1" id="KW-0472">Membrane</keyword>
<evidence type="ECO:0000256" key="1">
    <source>
        <dbReference type="SAM" id="Phobius"/>
    </source>
</evidence>
<keyword evidence="1" id="KW-1133">Transmembrane helix</keyword>
<dbReference type="EMBL" id="FZNT01000004">
    <property type="protein sequence ID" value="SNR50732.1"/>
    <property type="molecule type" value="Genomic_DNA"/>
</dbReference>
<dbReference type="Proteomes" id="UP000198384">
    <property type="component" value="Unassembled WGS sequence"/>
</dbReference>
<keyword evidence="3" id="KW-1185">Reference proteome</keyword>
<dbReference type="AlphaFoldDB" id="A0A238WW15"/>
<protein>
    <submittedName>
        <fullName evidence="2">Uncharacterized protein</fullName>
    </submittedName>
</protein>
<name>A0A238WW15_9FLAO</name>
<organism evidence="2 3">
    <name type="scientific">Lutibacter agarilyticus</name>
    <dbReference type="NCBI Taxonomy" id="1109740"/>
    <lineage>
        <taxon>Bacteria</taxon>
        <taxon>Pseudomonadati</taxon>
        <taxon>Bacteroidota</taxon>
        <taxon>Flavobacteriia</taxon>
        <taxon>Flavobacteriales</taxon>
        <taxon>Flavobacteriaceae</taxon>
        <taxon>Lutibacter</taxon>
    </lineage>
</organism>
<dbReference type="RefSeq" id="WP_089381226.1">
    <property type="nucleotide sequence ID" value="NZ_FZNT01000004.1"/>
</dbReference>
<evidence type="ECO:0000313" key="3">
    <source>
        <dbReference type="Proteomes" id="UP000198384"/>
    </source>
</evidence>
<feature type="transmembrane region" description="Helical" evidence="1">
    <location>
        <begin position="30"/>
        <end position="50"/>
    </location>
</feature>
<sequence length="243" mass="27278">MITILIIVAGIIVTFLLAYAIVNFVPRKLHWIISIFLIAIAAFLVYKINFEIQKPINFNKEKKVRYAKVIEQLKMLRDAEVAHKKVTGTYTSDAEGLIQFIDTAKFALTQTRNVPQTINVGGGITKEIEIRVVDTIGYEDVKAQFAGKDYKNMLEIPGTTEKFKIEVGEVEKIAGLKAPVFEIKVDKGLILEGMDINLVKQEKEAIGGEEIRGEFLRVGSLGEVSEDGNWPPFYDKGDKKNKE</sequence>
<accession>A0A238WW15</accession>
<proteinExistence type="predicted"/>